<evidence type="ECO:0000256" key="12">
    <source>
        <dbReference type="ARBA" id="ARBA00023288"/>
    </source>
</evidence>
<evidence type="ECO:0000256" key="2">
    <source>
        <dbReference type="ARBA" id="ARBA00009696"/>
    </source>
</evidence>
<dbReference type="NCBIfam" id="TIGR00548">
    <property type="entry name" value="lolB"/>
    <property type="match status" value="1"/>
</dbReference>
<keyword evidence="8" id="KW-0472">Membrane</keyword>
<name>A0A432XBG9_9GAMM</name>
<keyword evidence="11" id="KW-0998">Cell outer membrane</keyword>
<gene>
    <name evidence="14" type="primary">lolB</name>
    <name evidence="14" type="ORF">CWE21_11960</name>
</gene>
<evidence type="ECO:0000256" key="11">
    <source>
        <dbReference type="ARBA" id="ARBA00023237"/>
    </source>
</evidence>
<evidence type="ECO:0000256" key="10">
    <source>
        <dbReference type="ARBA" id="ARBA00023186"/>
    </source>
</evidence>
<dbReference type="GO" id="GO:0015031">
    <property type="term" value="P:protein transport"/>
    <property type="evidence" value="ECO:0007669"/>
    <property type="project" value="UniProtKB-KW"/>
</dbReference>
<comment type="subunit">
    <text evidence="3">Monomer.</text>
</comment>
<keyword evidence="7" id="KW-0653">Protein transport</keyword>
<dbReference type="InterPro" id="IPR029046">
    <property type="entry name" value="LolA/LolB/LppX"/>
</dbReference>
<evidence type="ECO:0000256" key="5">
    <source>
        <dbReference type="ARBA" id="ARBA00022448"/>
    </source>
</evidence>
<reference evidence="15" key="1">
    <citation type="journal article" date="2018" name="Front. Microbiol.">
        <title>Genome-Based Analysis Reveals the Taxonomy and Diversity of the Family Idiomarinaceae.</title>
        <authorList>
            <person name="Liu Y."/>
            <person name="Lai Q."/>
            <person name="Shao Z."/>
        </authorList>
    </citation>
    <scope>NUCLEOTIDE SEQUENCE [LARGE SCALE GENOMIC DNA]</scope>
    <source>
        <strain evidence="15">SW15</strain>
    </source>
</reference>
<keyword evidence="10" id="KW-0143">Chaperone</keyword>
<evidence type="ECO:0000256" key="4">
    <source>
        <dbReference type="ARBA" id="ARBA00016202"/>
    </source>
</evidence>
<dbReference type="RefSeq" id="WP_126834676.1">
    <property type="nucleotide sequence ID" value="NZ_PIPT01000010.1"/>
</dbReference>
<keyword evidence="15" id="KW-1185">Reference proteome</keyword>
<keyword evidence="6 13" id="KW-0732">Signal</keyword>
<keyword evidence="9" id="KW-0564">Palmitate</keyword>
<dbReference type="CDD" id="cd16326">
    <property type="entry name" value="LolB"/>
    <property type="match status" value="1"/>
</dbReference>
<evidence type="ECO:0000256" key="13">
    <source>
        <dbReference type="SAM" id="SignalP"/>
    </source>
</evidence>
<dbReference type="Proteomes" id="UP000286678">
    <property type="component" value="Unassembled WGS sequence"/>
</dbReference>
<feature type="signal peptide" evidence="13">
    <location>
        <begin position="1"/>
        <end position="17"/>
    </location>
</feature>
<keyword evidence="5" id="KW-0813">Transport</keyword>
<proteinExistence type="inferred from homology"/>
<protein>
    <recommendedName>
        <fullName evidence="4">Outer-membrane lipoprotein LolB</fullName>
    </recommendedName>
</protein>
<feature type="chain" id="PRO_5019539053" description="Outer-membrane lipoprotein LolB" evidence="13">
    <location>
        <begin position="18"/>
        <end position="210"/>
    </location>
</feature>
<evidence type="ECO:0000256" key="6">
    <source>
        <dbReference type="ARBA" id="ARBA00022729"/>
    </source>
</evidence>
<evidence type="ECO:0000256" key="9">
    <source>
        <dbReference type="ARBA" id="ARBA00023139"/>
    </source>
</evidence>
<dbReference type="Gene3D" id="2.50.20.10">
    <property type="entry name" value="Lipoprotein localisation LolA/LolB/LppX"/>
    <property type="match status" value="1"/>
</dbReference>
<dbReference type="Pfam" id="PF03550">
    <property type="entry name" value="LolB"/>
    <property type="match status" value="1"/>
</dbReference>
<dbReference type="SUPFAM" id="SSF89392">
    <property type="entry name" value="Prokaryotic lipoproteins and lipoprotein localization factors"/>
    <property type="match status" value="1"/>
</dbReference>
<evidence type="ECO:0000256" key="3">
    <source>
        <dbReference type="ARBA" id="ARBA00011245"/>
    </source>
</evidence>
<evidence type="ECO:0000256" key="8">
    <source>
        <dbReference type="ARBA" id="ARBA00023136"/>
    </source>
</evidence>
<comment type="caution">
    <text evidence="14">The sequence shown here is derived from an EMBL/GenBank/DDBJ whole genome shotgun (WGS) entry which is preliminary data.</text>
</comment>
<dbReference type="PROSITE" id="PS51257">
    <property type="entry name" value="PROKAR_LIPOPROTEIN"/>
    <property type="match status" value="1"/>
</dbReference>
<evidence type="ECO:0000256" key="7">
    <source>
        <dbReference type="ARBA" id="ARBA00022927"/>
    </source>
</evidence>
<evidence type="ECO:0000256" key="1">
    <source>
        <dbReference type="ARBA" id="ARBA00004459"/>
    </source>
</evidence>
<keyword evidence="12 14" id="KW-0449">Lipoprotein</keyword>
<accession>A0A432XBG9</accession>
<comment type="similarity">
    <text evidence="2">Belongs to the LolB family.</text>
</comment>
<sequence length="210" mass="24421">MKLSLLLLFSLILVGCATPPKEIPMSAIDSNAVARHQQQVGALEQWQLRGQLALFNLNADERDSVYLEWRQSPNTLQLRFYHPLKGTLARLEQDAQGATYYDEDEQAFYGYDAESLVARLFNFELPINLLQQVVTGKLPQGAQQQRYQLLEQPELPLAPLLSYQVSRNEQQWQVQLHDYEQSQGTVFLPHNVELRSNDWRIKLRVREWKL</sequence>
<comment type="subcellular location">
    <subcellularLocation>
        <location evidence="1">Cell outer membrane</location>
        <topology evidence="1">Lipid-anchor</topology>
    </subcellularLocation>
</comment>
<evidence type="ECO:0000313" key="15">
    <source>
        <dbReference type="Proteomes" id="UP000286678"/>
    </source>
</evidence>
<dbReference type="OrthoDB" id="6237392at2"/>
<dbReference type="AlphaFoldDB" id="A0A432XBG9"/>
<dbReference type="GO" id="GO:0009279">
    <property type="term" value="C:cell outer membrane"/>
    <property type="evidence" value="ECO:0007669"/>
    <property type="project" value="UniProtKB-SubCell"/>
</dbReference>
<organism evidence="14 15">
    <name type="scientific">Pseudidiomarina aquimaris</name>
    <dbReference type="NCBI Taxonomy" id="641841"/>
    <lineage>
        <taxon>Bacteria</taxon>
        <taxon>Pseudomonadati</taxon>
        <taxon>Pseudomonadota</taxon>
        <taxon>Gammaproteobacteria</taxon>
        <taxon>Alteromonadales</taxon>
        <taxon>Idiomarinaceae</taxon>
        <taxon>Pseudidiomarina</taxon>
    </lineage>
</organism>
<evidence type="ECO:0000313" key="14">
    <source>
        <dbReference type="EMBL" id="RUO46098.1"/>
    </source>
</evidence>
<dbReference type="InterPro" id="IPR004565">
    <property type="entry name" value="OM_lipoprot_LolB"/>
</dbReference>
<dbReference type="EMBL" id="PIPT01000010">
    <property type="protein sequence ID" value="RUO46098.1"/>
    <property type="molecule type" value="Genomic_DNA"/>
</dbReference>